<dbReference type="SMART" id="SM00421">
    <property type="entry name" value="HTH_LUXR"/>
    <property type="match status" value="1"/>
</dbReference>
<dbReference type="OrthoDB" id="3698411at2"/>
<dbReference type="RefSeq" id="WP_076469524.1">
    <property type="nucleotide sequence ID" value="NZ_FTNF01000004.1"/>
</dbReference>
<dbReference type="GO" id="GO:0006355">
    <property type="term" value="P:regulation of DNA-templated transcription"/>
    <property type="evidence" value="ECO:0007669"/>
    <property type="project" value="InterPro"/>
</dbReference>
<dbReference type="AlphaFoldDB" id="A0A1N6VHJ5"/>
<evidence type="ECO:0000259" key="1">
    <source>
        <dbReference type="SMART" id="SM00421"/>
    </source>
</evidence>
<evidence type="ECO:0000313" key="2">
    <source>
        <dbReference type="EMBL" id="SIQ77244.1"/>
    </source>
</evidence>
<organism evidence="2 3">
    <name type="scientific">Micromonospora avicenniae</name>
    <dbReference type="NCBI Taxonomy" id="1198245"/>
    <lineage>
        <taxon>Bacteria</taxon>
        <taxon>Bacillati</taxon>
        <taxon>Actinomycetota</taxon>
        <taxon>Actinomycetes</taxon>
        <taxon>Micromonosporales</taxon>
        <taxon>Micromonosporaceae</taxon>
        <taxon>Micromonospora</taxon>
    </lineage>
</organism>
<dbReference type="Proteomes" id="UP000186004">
    <property type="component" value="Unassembled WGS sequence"/>
</dbReference>
<dbReference type="InterPro" id="IPR016032">
    <property type="entry name" value="Sig_transdc_resp-reg_C-effctor"/>
</dbReference>
<name>A0A1N6VHJ5_9ACTN</name>
<evidence type="ECO:0000313" key="3">
    <source>
        <dbReference type="Proteomes" id="UP000186004"/>
    </source>
</evidence>
<gene>
    <name evidence="2" type="ORF">SAMN05444858_104119</name>
</gene>
<dbReference type="EMBL" id="FTNF01000004">
    <property type="protein sequence ID" value="SIQ77244.1"/>
    <property type="molecule type" value="Genomic_DNA"/>
</dbReference>
<dbReference type="InterPro" id="IPR036388">
    <property type="entry name" value="WH-like_DNA-bd_sf"/>
</dbReference>
<dbReference type="GO" id="GO:0003677">
    <property type="term" value="F:DNA binding"/>
    <property type="evidence" value="ECO:0007669"/>
    <property type="project" value="InterPro"/>
</dbReference>
<keyword evidence="3" id="KW-1185">Reference proteome</keyword>
<sequence length="72" mass="8018">MTTTARVVEPVLDEGDLRLLRLLATGLPLETVARRTGLSERTVRRRVRAVCDRLDVAAPIQAVVWAVRRGLL</sequence>
<feature type="domain" description="HTH luxR-type" evidence="1">
    <location>
        <begin position="9"/>
        <end position="66"/>
    </location>
</feature>
<dbReference type="Gene3D" id="1.10.10.10">
    <property type="entry name" value="Winged helix-like DNA-binding domain superfamily/Winged helix DNA-binding domain"/>
    <property type="match status" value="1"/>
</dbReference>
<accession>A0A1N6VHJ5</accession>
<reference evidence="2 3" key="1">
    <citation type="submission" date="2017-01" db="EMBL/GenBank/DDBJ databases">
        <authorList>
            <person name="Mah S.A."/>
            <person name="Swanson W.J."/>
            <person name="Moy G.W."/>
            <person name="Vacquier V.D."/>
        </authorList>
    </citation>
    <scope>NUCLEOTIDE SEQUENCE [LARGE SCALE GENOMIC DNA]</scope>
    <source>
        <strain evidence="2 3">DSM 45758</strain>
    </source>
</reference>
<proteinExistence type="predicted"/>
<dbReference type="SUPFAM" id="SSF46894">
    <property type="entry name" value="C-terminal effector domain of the bipartite response regulators"/>
    <property type="match status" value="1"/>
</dbReference>
<dbReference type="InterPro" id="IPR000792">
    <property type="entry name" value="Tscrpt_reg_LuxR_C"/>
</dbReference>
<dbReference type="Pfam" id="PF13384">
    <property type="entry name" value="HTH_23"/>
    <property type="match status" value="1"/>
</dbReference>
<protein>
    <submittedName>
        <fullName evidence="2">Regulatory protein, luxR family</fullName>
    </submittedName>
</protein>
<dbReference type="STRING" id="1198245.SAMN05444858_104119"/>